<feature type="transmembrane region" description="Helical" evidence="1">
    <location>
        <begin position="25"/>
        <end position="49"/>
    </location>
</feature>
<dbReference type="EMBL" id="LCIT01000010">
    <property type="protein sequence ID" value="KKT62675.1"/>
    <property type="molecule type" value="Genomic_DNA"/>
</dbReference>
<proteinExistence type="predicted"/>
<sequence>MLQHSIIEFLIAAYSAVSSLWLVKALIIFSGIMGFFSFFFDIHGIISWLKRKRADKKEFHRSVELLSATPYFFAHIIHLGGEFSMTYSMYVMCDEEGGYYLNPAKEFVSVGFNRGGDRMIVMTTELTSKAGFTIESFSDRSGSYASSYPNLCHLPIPDMKNEWTVHFRKVARGEKTPTPPPDAIL</sequence>
<accession>A0A0G1IUA4</accession>
<dbReference type="AlphaFoldDB" id="A0A0G1IUA4"/>
<dbReference type="Proteomes" id="UP000033945">
    <property type="component" value="Unassembled WGS sequence"/>
</dbReference>
<comment type="caution">
    <text evidence="2">The sequence shown here is derived from an EMBL/GenBank/DDBJ whole genome shotgun (WGS) entry which is preliminary data.</text>
</comment>
<keyword evidence="1" id="KW-0812">Transmembrane</keyword>
<evidence type="ECO:0000256" key="1">
    <source>
        <dbReference type="SAM" id="Phobius"/>
    </source>
</evidence>
<keyword evidence="1" id="KW-1133">Transmembrane helix</keyword>
<evidence type="ECO:0000313" key="3">
    <source>
        <dbReference type="Proteomes" id="UP000033945"/>
    </source>
</evidence>
<gene>
    <name evidence="2" type="ORF">UW55_C0010G0024</name>
</gene>
<organism evidence="2 3">
    <name type="scientific">Candidatus Giovannonibacteria bacterium GW2011_GWA2_44_26</name>
    <dbReference type="NCBI Taxonomy" id="1618648"/>
    <lineage>
        <taxon>Bacteria</taxon>
        <taxon>Candidatus Giovannoniibacteriota</taxon>
    </lineage>
</organism>
<name>A0A0G1IUA4_9BACT</name>
<evidence type="ECO:0000313" key="2">
    <source>
        <dbReference type="EMBL" id="KKT62675.1"/>
    </source>
</evidence>
<reference evidence="2 3" key="1">
    <citation type="journal article" date="2015" name="Nature">
        <title>rRNA introns, odd ribosomes, and small enigmatic genomes across a large radiation of phyla.</title>
        <authorList>
            <person name="Brown C.T."/>
            <person name="Hug L.A."/>
            <person name="Thomas B.C."/>
            <person name="Sharon I."/>
            <person name="Castelle C.J."/>
            <person name="Singh A."/>
            <person name="Wilkins M.J."/>
            <person name="Williams K.H."/>
            <person name="Banfield J.F."/>
        </authorList>
    </citation>
    <scope>NUCLEOTIDE SEQUENCE [LARGE SCALE GENOMIC DNA]</scope>
</reference>
<keyword evidence="1" id="KW-0472">Membrane</keyword>
<protein>
    <submittedName>
        <fullName evidence="2">Uncharacterized protein</fullName>
    </submittedName>
</protein>